<keyword evidence="1" id="KW-0812">Transmembrane</keyword>
<comment type="caution">
    <text evidence="3">The sequence shown here is derived from an EMBL/GenBank/DDBJ whole genome shotgun (WGS) entry which is preliminary data.</text>
</comment>
<dbReference type="SUPFAM" id="SSF56300">
    <property type="entry name" value="Metallo-dependent phosphatases"/>
    <property type="match status" value="1"/>
</dbReference>
<dbReference type="InterPro" id="IPR004843">
    <property type="entry name" value="Calcineurin-like_PHP"/>
</dbReference>
<sequence length="373" mass="42041">MQIKTILFIIVFFALALILLIGGHYLLYYFFIDSYDLYASQFRVILAVVFGIFSIGYILASVIARWSDNLVTRIFYAATAMWLGLILYVAMAAAVTLLVFGLIEYFSGYVSHSILATIFLVVAIAYTAHGLWSAYTLRVEFIEIGIRNLPHTWEGKRIVQISDVHLGHIHGERFFHKLISFIEMQNPAAVFITGDLFDGMGGDFRYIVDDINSIKAPLGIFYIKGNHETYMDFSKVEPLIHKTKATLLRNEVLLVNGLQIAGADYPEFGKKRVIGDFVSRINPALPSILLWHEPIDIEAAKQANVSLVLSGHTHRGQLFPFEWVARGIYKQYEYGLVTDGDFHHYTSSGVGTWGPPIRTGNRPEIVSVTLHKV</sequence>
<dbReference type="Pfam" id="PF00149">
    <property type="entry name" value="Metallophos"/>
    <property type="match status" value="1"/>
</dbReference>
<feature type="domain" description="Calcineurin-like phosphoesterase" evidence="2">
    <location>
        <begin position="157"/>
        <end position="315"/>
    </location>
</feature>
<dbReference type="Proteomes" id="UP000228711">
    <property type="component" value="Unassembled WGS sequence"/>
</dbReference>
<organism evidence="3 4">
    <name type="scientific">Candidatus Kerfeldbacteria bacterium CG08_land_8_20_14_0_20_42_7</name>
    <dbReference type="NCBI Taxonomy" id="2014245"/>
    <lineage>
        <taxon>Bacteria</taxon>
        <taxon>Candidatus Kerfeldiibacteriota</taxon>
    </lineage>
</organism>
<dbReference type="InterPro" id="IPR051158">
    <property type="entry name" value="Metallophosphoesterase_sf"/>
</dbReference>
<dbReference type="AlphaFoldDB" id="A0A2H0YVP5"/>
<evidence type="ECO:0000313" key="3">
    <source>
        <dbReference type="EMBL" id="PIS41812.1"/>
    </source>
</evidence>
<dbReference type="GO" id="GO:0016787">
    <property type="term" value="F:hydrolase activity"/>
    <property type="evidence" value="ECO:0007669"/>
    <property type="project" value="InterPro"/>
</dbReference>
<dbReference type="Gene3D" id="3.60.21.10">
    <property type="match status" value="1"/>
</dbReference>
<dbReference type="EMBL" id="PEXV01000043">
    <property type="protein sequence ID" value="PIS41812.1"/>
    <property type="molecule type" value="Genomic_DNA"/>
</dbReference>
<protein>
    <recommendedName>
        <fullName evidence="2">Calcineurin-like phosphoesterase domain-containing protein</fullName>
    </recommendedName>
</protein>
<gene>
    <name evidence="3" type="ORF">COT25_01100</name>
</gene>
<feature type="transmembrane region" description="Helical" evidence="1">
    <location>
        <begin position="7"/>
        <end position="32"/>
    </location>
</feature>
<accession>A0A2H0YVP5</accession>
<keyword evidence="1" id="KW-1133">Transmembrane helix</keyword>
<evidence type="ECO:0000313" key="4">
    <source>
        <dbReference type="Proteomes" id="UP000228711"/>
    </source>
</evidence>
<proteinExistence type="predicted"/>
<dbReference type="CDD" id="cd07385">
    <property type="entry name" value="MPP_YkuE_C"/>
    <property type="match status" value="1"/>
</dbReference>
<feature type="transmembrane region" description="Helical" evidence="1">
    <location>
        <begin position="109"/>
        <end position="128"/>
    </location>
</feature>
<reference evidence="4" key="1">
    <citation type="submission" date="2017-09" db="EMBL/GenBank/DDBJ databases">
        <title>Depth-based differentiation of microbial function through sediment-hosted aquifers and enrichment of novel symbionts in the deep terrestrial subsurface.</title>
        <authorList>
            <person name="Probst A.J."/>
            <person name="Ladd B."/>
            <person name="Jarett J.K."/>
            <person name="Geller-Mcgrath D.E."/>
            <person name="Sieber C.M.K."/>
            <person name="Emerson J.B."/>
            <person name="Anantharaman K."/>
            <person name="Thomas B.C."/>
            <person name="Malmstrom R."/>
            <person name="Stieglmeier M."/>
            <person name="Klingl A."/>
            <person name="Woyke T."/>
            <person name="Ryan C.M."/>
            <person name="Banfield J.F."/>
        </authorList>
    </citation>
    <scope>NUCLEOTIDE SEQUENCE [LARGE SCALE GENOMIC DNA]</scope>
</reference>
<dbReference type="InterPro" id="IPR029052">
    <property type="entry name" value="Metallo-depent_PP-like"/>
</dbReference>
<evidence type="ECO:0000256" key="1">
    <source>
        <dbReference type="SAM" id="Phobius"/>
    </source>
</evidence>
<dbReference type="PANTHER" id="PTHR31302">
    <property type="entry name" value="TRANSMEMBRANE PROTEIN WITH METALLOPHOSPHOESTERASE DOMAIN-RELATED"/>
    <property type="match status" value="1"/>
</dbReference>
<dbReference type="PANTHER" id="PTHR31302:SF0">
    <property type="entry name" value="TRANSMEMBRANE PROTEIN WITH METALLOPHOSPHOESTERASE DOMAIN"/>
    <property type="match status" value="1"/>
</dbReference>
<feature type="transmembrane region" description="Helical" evidence="1">
    <location>
        <begin position="75"/>
        <end position="103"/>
    </location>
</feature>
<name>A0A2H0YVP5_9BACT</name>
<keyword evidence="1" id="KW-0472">Membrane</keyword>
<evidence type="ECO:0000259" key="2">
    <source>
        <dbReference type="Pfam" id="PF00149"/>
    </source>
</evidence>
<feature type="transmembrane region" description="Helical" evidence="1">
    <location>
        <begin position="44"/>
        <end position="63"/>
    </location>
</feature>